<dbReference type="KEGG" id="mtar:DF168_01763"/>
<name>A0A2Z4AE03_9BACT</name>
<evidence type="ECO:0008006" key="3">
    <source>
        <dbReference type="Google" id="ProtNLM"/>
    </source>
</evidence>
<reference evidence="1 2" key="1">
    <citation type="submission" date="2018-06" db="EMBL/GenBank/DDBJ databases">
        <title>Draft Genome Sequence of a Novel Marine Bacterium Related to the Verrucomicrobia.</title>
        <authorList>
            <person name="Vosseberg J."/>
            <person name="Martijn J."/>
            <person name="Ettema T.J.G."/>
        </authorList>
    </citation>
    <scope>NUCLEOTIDE SEQUENCE [LARGE SCALE GENOMIC DNA]</scope>
    <source>
        <strain evidence="1">TARA_B100001123</strain>
    </source>
</reference>
<gene>
    <name evidence="1" type="ORF">DF168_01763</name>
</gene>
<evidence type="ECO:0000313" key="1">
    <source>
        <dbReference type="EMBL" id="AWT60549.1"/>
    </source>
</evidence>
<evidence type="ECO:0000313" key="2">
    <source>
        <dbReference type="Proteomes" id="UP000247465"/>
    </source>
</evidence>
<protein>
    <recommendedName>
        <fullName evidence="3">CobW/HypB/UreG nucleotide-binding domain-containing protein</fullName>
    </recommendedName>
</protein>
<dbReference type="EMBL" id="CP029803">
    <property type="protein sequence ID" value="AWT60549.1"/>
    <property type="molecule type" value="Genomic_DNA"/>
</dbReference>
<organism evidence="1 2">
    <name type="scientific">Candidatus Moanibacter tarae</name>
    <dbReference type="NCBI Taxonomy" id="2200854"/>
    <lineage>
        <taxon>Bacteria</taxon>
        <taxon>Pseudomonadati</taxon>
        <taxon>Verrucomicrobiota</taxon>
        <taxon>Opitutia</taxon>
        <taxon>Puniceicoccales</taxon>
        <taxon>Puniceicoccales incertae sedis</taxon>
        <taxon>Candidatus Moanibacter</taxon>
    </lineage>
</organism>
<dbReference type="AlphaFoldDB" id="A0A2Z4AE03"/>
<accession>A0A2Z4AE03</accession>
<sequence length="254" mass="29136">MPSLYIILGAAGSGRREILLNLVETINQDEPSTVALFINRNEPSSPLDKRLHLPPKHHCLDWEFQDNSKIVSDSIPSSTSAVFFLTEGQTNPVDQIEDLKSWIMQNNLDLARIIAVVNCQLCYHQPAARAWFQCCIHFADIVLLNKRSDVPNQWVKAFLDSYEKDRYPCLFHYVKKGKVNLPEIVLFPEARRLSLIFDDLEAPFPSDIEIEGNLHPDKENNELNLDSDLYLARYPNGRRVKRIPDIKSLLQPKS</sequence>
<proteinExistence type="predicted"/>
<dbReference type="Proteomes" id="UP000247465">
    <property type="component" value="Chromosome"/>
</dbReference>